<dbReference type="PANTHER" id="PTHR45436">
    <property type="entry name" value="SENSOR HISTIDINE KINASE YKOH"/>
    <property type="match status" value="1"/>
</dbReference>
<dbReference type="Gene3D" id="1.10.287.130">
    <property type="match status" value="1"/>
</dbReference>
<dbReference type="FunFam" id="1.10.287.130:FF:000001">
    <property type="entry name" value="Two-component sensor histidine kinase"/>
    <property type="match status" value="1"/>
</dbReference>
<dbReference type="PRINTS" id="PR00344">
    <property type="entry name" value="BCTRLSENSOR"/>
</dbReference>
<reference evidence="14 15" key="1">
    <citation type="journal article" date="2015" name="Genome Announc.">
        <title>Expanding the biotechnology potential of lactobacilli through comparative genomics of 213 strains and associated genera.</title>
        <authorList>
            <person name="Sun Z."/>
            <person name="Harris H.M."/>
            <person name="McCann A."/>
            <person name="Guo C."/>
            <person name="Argimon S."/>
            <person name="Zhang W."/>
            <person name="Yang X."/>
            <person name="Jeffery I.B."/>
            <person name="Cooney J.C."/>
            <person name="Kagawa T.F."/>
            <person name="Liu W."/>
            <person name="Song Y."/>
            <person name="Salvetti E."/>
            <person name="Wrobel A."/>
            <person name="Rasinkangas P."/>
            <person name="Parkhill J."/>
            <person name="Rea M.C."/>
            <person name="O'Sullivan O."/>
            <person name="Ritari J."/>
            <person name="Douillard F.P."/>
            <person name="Paul Ross R."/>
            <person name="Yang R."/>
            <person name="Briner A.E."/>
            <person name="Felis G.E."/>
            <person name="de Vos W.M."/>
            <person name="Barrangou R."/>
            <person name="Klaenhammer T.R."/>
            <person name="Caufield P.W."/>
            <person name="Cui Y."/>
            <person name="Zhang H."/>
            <person name="O'Toole P.W."/>
        </authorList>
    </citation>
    <scope>NUCLEOTIDE SEQUENCE [LARGE SCALE GENOMIC DNA]</scope>
    <source>
        <strain evidence="14 15">DSM 21115</strain>
    </source>
</reference>
<comment type="caution">
    <text evidence="14">The sequence shown here is derived from an EMBL/GenBank/DDBJ whole genome shotgun (WGS) entry which is preliminary data.</text>
</comment>
<dbReference type="Proteomes" id="UP000050920">
    <property type="component" value="Unassembled WGS sequence"/>
</dbReference>
<accession>A0A0R2NJG1</accession>
<dbReference type="AlphaFoldDB" id="A0A0R2NJG1"/>
<feature type="transmembrane region" description="Helical" evidence="11">
    <location>
        <begin position="149"/>
        <end position="172"/>
    </location>
</feature>
<keyword evidence="4" id="KW-0597">Phosphoprotein</keyword>
<dbReference type="SUPFAM" id="SSF47384">
    <property type="entry name" value="Homodimeric domain of signal transducing histidine kinase"/>
    <property type="match status" value="1"/>
</dbReference>
<evidence type="ECO:0000256" key="10">
    <source>
        <dbReference type="ARBA" id="ARBA00023136"/>
    </source>
</evidence>
<dbReference type="EC" id="2.7.13.3" evidence="3"/>
<keyword evidence="5" id="KW-0808">Transferase</keyword>
<dbReference type="CDD" id="cd00082">
    <property type="entry name" value="HisKA"/>
    <property type="match status" value="1"/>
</dbReference>
<evidence type="ECO:0000259" key="13">
    <source>
        <dbReference type="PROSITE" id="PS50885"/>
    </source>
</evidence>
<evidence type="ECO:0000256" key="7">
    <source>
        <dbReference type="ARBA" id="ARBA00022777"/>
    </source>
</evidence>
<evidence type="ECO:0000256" key="2">
    <source>
        <dbReference type="ARBA" id="ARBA00004370"/>
    </source>
</evidence>
<comment type="subcellular location">
    <subcellularLocation>
        <location evidence="2">Membrane</location>
    </subcellularLocation>
</comment>
<comment type="catalytic activity">
    <reaction evidence="1">
        <text>ATP + protein L-histidine = ADP + protein N-phospho-L-histidine.</text>
        <dbReference type="EC" id="2.7.13.3"/>
    </reaction>
</comment>
<dbReference type="GO" id="GO:0000155">
    <property type="term" value="F:phosphorelay sensor kinase activity"/>
    <property type="evidence" value="ECO:0007669"/>
    <property type="project" value="InterPro"/>
</dbReference>
<dbReference type="CDD" id="cd00075">
    <property type="entry name" value="HATPase"/>
    <property type="match status" value="1"/>
</dbReference>
<name>A0A0R2NJG1_9LACO</name>
<keyword evidence="6 11" id="KW-0812">Transmembrane</keyword>
<evidence type="ECO:0000256" key="1">
    <source>
        <dbReference type="ARBA" id="ARBA00000085"/>
    </source>
</evidence>
<evidence type="ECO:0000256" key="6">
    <source>
        <dbReference type="ARBA" id="ARBA00022692"/>
    </source>
</evidence>
<dbReference type="InterPro" id="IPR005467">
    <property type="entry name" value="His_kinase_dom"/>
</dbReference>
<keyword evidence="8 11" id="KW-1133">Transmembrane helix</keyword>
<dbReference type="InterPro" id="IPR036097">
    <property type="entry name" value="HisK_dim/P_sf"/>
</dbReference>
<dbReference type="PANTHER" id="PTHR45436:SF5">
    <property type="entry name" value="SENSOR HISTIDINE KINASE TRCS"/>
    <property type="match status" value="1"/>
</dbReference>
<keyword evidence="9" id="KW-0902">Two-component regulatory system</keyword>
<dbReference type="InterPro" id="IPR003661">
    <property type="entry name" value="HisK_dim/P_dom"/>
</dbReference>
<organism evidence="14 15">
    <name type="scientific">Lactiplantibacillus fabifermentans DSM 21115</name>
    <dbReference type="NCBI Taxonomy" id="1413187"/>
    <lineage>
        <taxon>Bacteria</taxon>
        <taxon>Bacillati</taxon>
        <taxon>Bacillota</taxon>
        <taxon>Bacilli</taxon>
        <taxon>Lactobacillales</taxon>
        <taxon>Lactobacillaceae</taxon>
        <taxon>Lactiplantibacillus</taxon>
    </lineage>
</organism>
<evidence type="ECO:0000256" key="9">
    <source>
        <dbReference type="ARBA" id="ARBA00023012"/>
    </source>
</evidence>
<sequence length="450" mass="49057">MRLKQNNAAILWRNLMGMVVGLTVLMGLVTILAIGNQLLKTSATDSTAIVSSLKKSVIASDSDWRDWRRDSTLNTSNSYVKVINMRTDATTKTYYSPGTRALLKTAPTAVPLIANLYYQPQHGFFYFATGHARGIKYQLWVSVSAQVAILWRVLAVMVVVMVLMLLISPLYLRLLTNRLTTPLTTLSEAVQAGMAQPHQSQVQLPVPTRPTEVHQLAIDFNQLLAQIHDQTLQEQAFVMNAAHELKTPIATIRSHAQLIQRRGAAHPEIIPKSIGFINDESHQMQALVEELLMLARVDQAELTTQPIDMTPVVTQLVTELTPVIAQTIQVALPDELPVVADQASVIQILTTLVTNAGKYIPKTATITISAAVRATTVDLRVSDTGAGIAADEQPHIFDRFYRGAAVRGTIAGTGLGLAIAQQLALLNQGALVYAPVSPHGSCFTLTLPKK</sequence>
<gene>
    <name evidence="14" type="ORF">DY78_GL001105</name>
</gene>
<dbReference type="InterPro" id="IPR050428">
    <property type="entry name" value="TCS_sensor_his_kinase"/>
</dbReference>
<dbReference type="Gene3D" id="6.10.340.10">
    <property type="match status" value="1"/>
</dbReference>
<feature type="transmembrane region" description="Helical" evidence="11">
    <location>
        <begin position="12"/>
        <end position="34"/>
    </location>
</feature>
<dbReference type="InterPro" id="IPR003594">
    <property type="entry name" value="HATPase_dom"/>
</dbReference>
<evidence type="ECO:0000313" key="14">
    <source>
        <dbReference type="EMBL" id="KRO25913.1"/>
    </source>
</evidence>
<dbReference type="SMART" id="SM00387">
    <property type="entry name" value="HATPase_c"/>
    <property type="match status" value="1"/>
</dbReference>
<evidence type="ECO:0000256" key="11">
    <source>
        <dbReference type="SAM" id="Phobius"/>
    </source>
</evidence>
<evidence type="ECO:0000256" key="4">
    <source>
        <dbReference type="ARBA" id="ARBA00022553"/>
    </source>
</evidence>
<dbReference type="SUPFAM" id="SSF55874">
    <property type="entry name" value="ATPase domain of HSP90 chaperone/DNA topoisomerase II/histidine kinase"/>
    <property type="match status" value="1"/>
</dbReference>
<evidence type="ECO:0000256" key="5">
    <source>
        <dbReference type="ARBA" id="ARBA00022679"/>
    </source>
</evidence>
<dbReference type="Pfam" id="PF02518">
    <property type="entry name" value="HATPase_c"/>
    <property type="match status" value="1"/>
</dbReference>
<dbReference type="InterPro" id="IPR004358">
    <property type="entry name" value="Sig_transdc_His_kin-like_C"/>
</dbReference>
<dbReference type="InterPro" id="IPR036890">
    <property type="entry name" value="HATPase_C_sf"/>
</dbReference>
<dbReference type="Pfam" id="PF00512">
    <property type="entry name" value="HisKA"/>
    <property type="match status" value="1"/>
</dbReference>
<dbReference type="EMBL" id="AYGX02000142">
    <property type="protein sequence ID" value="KRO25913.1"/>
    <property type="molecule type" value="Genomic_DNA"/>
</dbReference>
<dbReference type="RefSeq" id="WP_024624256.1">
    <property type="nucleotide sequence ID" value="NZ_AYGX02000142.1"/>
</dbReference>
<proteinExistence type="predicted"/>
<evidence type="ECO:0000256" key="3">
    <source>
        <dbReference type="ARBA" id="ARBA00012438"/>
    </source>
</evidence>
<feature type="domain" description="Histidine kinase" evidence="12">
    <location>
        <begin position="240"/>
        <end position="450"/>
    </location>
</feature>
<protein>
    <recommendedName>
        <fullName evidence="3">histidine kinase</fullName>
        <ecNumber evidence="3">2.7.13.3</ecNumber>
    </recommendedName>
</protein>
<evidence type="ECO:0000259" key="12">
    <source>
        <dbReference type="PROSITE" id="PS50109"/>
    </source>
</evidence>
<keyword evidence="7 14" id="KW-0418">Kinase</keyword>
<dbReference type="InterPro" id="IPR003660">
    <property type="entry name" value="HAMP_dom"/>
</dbReference>
<dbReference type="PROSITE" id="PS50885">
    <property type="entry name" value="HAMP"/>
    <property type="match status" value="1"/>
</dbReference>
<dbReference type="GO" id="GO:0005886">
    <property type="term" value="C:plasma membrane"/>
    <property type="evidence" value="ECO:0007669"/>
    <property type="project" value="TreeGrafter"/>
</dbReference>
<dbReference type="PROSITE" id="PS50109">
    <property type="entry name" value="HIS_KIN"/>
    <property type="match status" value="1"/>
</dbReference>
<evidence type="ECO:0000313" key="15">
    <source>
        <dbReference type="Proteomes" id="UP000050920"/>
    </source>
</evidence>
<dbReference type="Gene3D" id="3.30.565.10">
    <property type="entry name" value="Histidine kinase-like ATPase, C-terminal domain"/>
    <property type="match status" value="1"/>
</dbReference>
<evidence type="ECO:0000256" key="8">
    <source>
        <dbReference type="ARBA" id="ARBA00022989"/>
    </source>
</evidence>
<feature type="domain" description="HAMP" evidence="13">
    <location>
        <begin position="177"/>
        <end position="232"/>
    </location>
</feature>
<keyword evidence="15" id="KW-1185">Reference proteome</keyword>
<keyword evidence="10 11" id="KW-0472">Membrane</keyword>
<dbReference type="SMART" id="SM00388">
    <property type="entry name" value="HisKA"/>
    <property type="match status" value="1"/>
</dbReference>